<dbReference type="GO" id="GO:0015276">
    <property type="term" value="F:ligand-gated monoatomic ion channel activity"/>
    <property type="evidence" value="ECO:0007669"/>
    <property type="project" value="InterPro"/>
</dbReference>
<evidence type="ECO:0000256" key="1">
    <source>
        <dbReference type="ARBA" id="ARBA00004196"/>
    </source>
</evidence>
<dbReference type="SMART" id="SM00062">
    <property type="entry name" value="PBPb"/>
    <property type="match status" value="1"/>
</dbReference>
<keyword evidence="8" id="KW-0675">Receptor</keyword>
<gene>
    <name evidence="8" type="ORF">1480</name>
</gene>
<dbReference type="Pfam" id="PF00497">
    <property type="entry name" value="SBP_bac_3"/>
    <property type="match status" value="1"/>
</dbReference>
<comment type="subcellular location">
    <subcellularLocation>
        <location evidence="1">Cell envelope</location>
    </subcellularLocation>
</comment>
<evidence type="ECO:0000259" key="6">
    <source>
        <dbReference type="SMART" id="SM00062"/>
    </source>
</evidence>
<keyword evidence="3 5" id="KW-0732">Signal</keyword>
<feature type="chain" id="PRO_5038814410" evidence="5">
    <location>
        <begin position="21"/>
        <end position="279"/>
    </location>
</feature>
<evidence type="ECO:0000256" key="4">
    <source>
        <dbReference type="RuleBase" id="RU003744"/>
    </source>
</evidence>
<evidence type="ECO:0000256" key="5">
    <source>
        <dbReference type="SAM" id="SignalP"/>
    </source>
</evidence>
<evidence type="ECO:0000313" key="8">
    <source>
        <dbReference type="EMBL" id="CFX57892.1"/>
    </source>
</evidence>
<dbReference type="CDD" id="cd00996">
    <property type="entry name" value="PBP2_AatB_like"/>
    <property type="match status" value="1"/>
</dbReference>
<dbReference type="InterPro" id="IPR001638">
    <property type="entry name" value="Solute-binding_3/MltF_N"/>
</dbReference>
<dbReference type="GO" id="GO:0016020">
    <property type="term" value="C:membrane"/>
    <property type="evidence" value="ECO:0007669"/>
    <property type="project" value="InterPro"/>
</dbReference>
<comment type="similarity">
    <text evidence="2 4">Belongs to the bacterial solute-binding protein 3 family.</text>
</comment>
<dbReference type="InterPro" id="IPR018313">
    <property type="entry name" value="SBP_3_CS"/>
</dbReference>
<evidence type="ECO:0000256" key="2">
    <source>
        <dbReference type="ARBA" id="ARBA00010333"/>
    </source>
</evidence>
<dbReference type="AlphaFoldDB" id="A0A0E4C8P9"/>
<accession>A0A0E4C8P9</accession>
<dbReference type="InterPro" id="IPR001320">
    <property type="entry name" value="Iontro_rcpt_C"/>
</dbReference>
<evidence type="ECO:0000313" key="9">
    <source>
        <dbReference type="Proteomes" id="UP000045545"/>
    </source>
</evidence>
<sequence>MLKRKLALILLLCFSLSILAVGCGSKAPKDGDNQPAPKADTSWQDIKDKGEFVVGLDDAFPPMGFRDKNNEIIGFDIELAKEAAKRMGVDVKFQAISWDAKTDELDSGNIDVIWNGLTITEERKNEMLFTDPYIKDYQIIIVPANSPIKTKADLAGKKIGIQAASSAIEAVEADKETFDVIKDNLLQFDTNDMALRDLRGGGLQAVIVDEVVGLYYVQNHPNEFKVLNENFGMEYFGVGLRKGDKAFQAELNKTLAAMKNDGTASRISEKWLGKDIINK</sequence>
<dbReference type="SMART" id="SM00079">
    <property type="entry name" value="PBPe"/>
    <property type="match status" value="1"/>
</dbReference>
<dbReference type="EMBL" id="CGIH01000026">
    <property type="protein sequence ID" value="CFX57892.1"/>
    <property type="molecule type" value="Genomic_DNA"/>
</dbReference>
<feature type="domain" description="Ionotropic glutamate receptor C-terminal" evidence="7">
    <location>
        <begin position="51"/>
        <end position="274"/>
    </location>
</feature>
<name>A0A0E4C8P9_9FIRM</name>
<protein>
    <submittedName>
        <fullName evidence="8">Ionotropic glutamate receptor</fullName>
    </submittedName>
</protein>
<dbReference type="STRING" id="690567.1480"/>
<dbReference type="Proteomes" id="UP000045545">
    <property type="component" value="Unassembled WGS sequence"/>
</dbReference>
<dbReference type="Gene3D" id="3.40.190.10">
    <property type="entry name" value="Periplasmic binding protein-like II"/>
    <property type="match status" value="2"/>
</dbReference>
<evidence type="ECO:0000256" key="3">
    <source>
        <dbReference type="ARBA" id="ARBA00022729"/>
    </source>
</evidence>
<reference evidence="8 9" key="1">
    <citation type="submission" date="2015-03" db="EMBL/GenBank/DDBJ databases">
        <authorList>
            <person name="Murphy D."/>
        </authorList>
    </citation>
    <scope>NUCLEOTIDE SEQUENCE [LARGE SCALE GENOMIC DNA]</scope>
    <source>
        <strain evidence="8 9">OL-4</strain>
    </source>
</reference>
<keyword evidence="9" id="KW-1185">Reference proteome</keyword>
<evidence type="ECO:0000259" key="7">
    <source>
        <dbReference type="SMART" id="SM00079"/>
    </source>
</evidence>
<organism evidence="8 9">
    <name type="scientific">Syntrophomonas zehnderi OL-4</name>
    <dbReference type="NCBI Taxonomy" id="690567"/>
    <lineage>
        <taxon>Bacteria</taxon>
        <taxon>Bacillati</taxon>
        <taxon>Bacillota</taxon>
        <taxon>Clostridia</taxon>
        <taxon>Eubacteriales</taxon>
        <taxon>Syntrophomonadaceae</taxon>
        <taxon>Syntrophomonas</taxon>
    </lineage>
</organism>
<dbReference type="PROSITE" id="PS51257">
    <property type="entry name" value="PROKAR_LIPOPROTEIN"/>
    <property type="match status" value="1"/>
</dbReference>
<dbReference type="PANTHER" id="PTHR35936">
    <property type="entry name" value="MEMBRANE-BOUND LYTIC MUREIN TRANSGLYCOSYLASE F"/>
    <property type="match status" value="1"/>
</dbReference>
<dbReference type="SUPFAM" id="SSF53850">
    <property type="entry name" value="Periplasmic binding protein-like II"/>
    <property type="match status" value="1"/>
</dbReference>
<dbReference type="PANTHER" id="PTHR35936:SF34">
    <property type="entry name" value="ABC TRANSPORTER EXTRACELLULAR-BINDING PROTEIN YCKB-RELATED"/>
    <property type="match status" value="1"/>
</dbReference>
<feature type="domain" description="Solute-binding protein family 3/N-terminal" evidence="6">
    <location>
        <begin position="51"/>
        <end position="275"/>
    </location>
</feature>
<proteinExistence type="inferred from homology"/>
<dbReference type="PROSITE" id="PS01039">
    <property type="entry name" value="SBP_BACTERIAL_3"/>
    <property type="match status" value="1"/>
</dbReference>
<feature type="signal peptide" evidence="5">
    <location>
        <begin position="1"/>
        <end position="20"/>
    </location>
</feature>
<dbReference type="GO" id="GO:0030313">
    <property type="term" value="C:cell envelope"/>
    <property type="evidence" value="ECO:0007669"/>
    <property type="project" value="UniProtKB-SubCell"/>
</dbReference>